<comment type="caution">
    <text evidence="1">The sequence shown here is derived from an EMBL/GenBank/DDBJ whole genome shotgun (WGS) entry which is preliminary data.</text>
</comment>
<dbReference type="STRING" id="1122247.GCA_000379865_03071"/>
<dbReference type="RefSeq" id="WP_005631963.1">
    <property type="nucleotide sequence ID" value="NZ_AMRA01000134.1"/>
</dbReference>
<dbReference type="PATRIC" id="fig|1122247.3.peg.4337"/>
<sequence length="135" mass="13693">MRTSVVWRTQAASLAVGAAAALTLCGGGVAAAQPAGQPPGCTASNFSHTASGVLAAAGAWLDAHPEANDVLTAAGQRGAGAEQSVRDYFVARPQEYQELRAIAAPLIDLQRGCNAAIQPMQIAALYEALSRGGPH</sequence>
<dbReference type="InterPro" id="IPR038378">
    <property type="entry name" value="MHB_sf"/>
</dbReference>
<evidence type="ECO:0000313" key="2">
    <source>
        <dbReference type="Proteomes" id="UP000006265"/>
    </source>
</evidence>
<name>K5BDH9_MYCHD</name>
<dbReference type="eggNOG" id="ENOG5030R5W">
    <property type="taxonomic scope" value="Bacteria"/>
</dbReference>
<evidence type="ECO:0000313" key="1">
    <source>
        <dbReference type="EMBL" id="EKF21476.1"/>
    </source>
</evidence>
<dbReference type="EMBL" id="AMRA01000134">
    <property type="protein sequence ID" value="EKF21476.1"/>
    <property type="molecule type" value="Genomic_DNA"/>
</dbReference>
<dbReference type="Proteomes" id="UP000006265">
    <property type="component" value="Unassembled WGS sequence"/>
</dbReference>
<proteinExistence type="predicted"/>
<dbReference type="AlphaFoldDB" id="K5BDH9"/>
<protein>
    <submittedName>
        <fullName evidence="1">Uncharacterized protein</fullName>
    </submittedName>
</protein>
<dbReference type="Gene3D" id="1.20.20.20">
    <property type="entry name" value="Haemophore, haem-binding domain"/>
    <property type="match status" value="1"/>
</dbReference>
<gene>
    <name evidence="1" type="ORF">C731_4525</name>
</gene>
<dbReference type="Pfam" id="PF16525">
    <property type="entry name" value="MHB"/>
    <property type="match status" value="1"/>
</dbReference>
<dbReference type="NCBIfam" id="TIGR04529">
    <property type="entry name" value="MTB_hemophore"/>
    <property type="match status" value="1"/>
</dbReference>
<organism evidence="1 2">
    <name type="scientific">Mycolicibacterium hassiacum (strain DSM 44199 / CIP 105218 / JCM 12690 / 3849)</name>
    <name type="common">Mycobacterium hassiacum</name>
    <dbReference type="NCBI Taxonomy" id="1122247"/>
    <lineage>
        <taxon>Bacteria</taxon>
        <taxon>Bacillati</taxon>
        <taxon>Actinomycetota</taxon>
        <taxon>Actinomycetes</taxon>
        <taxon>Mycobacteriales</taxon>
        <taxon>Mycobacteriaceae</taxon>
        <taxon>Mycolicibacterium</taxon>
    </lineage>
</organism>
<dbReference type="OrthoDB" id="4728894at2"/>
<dbReference type="InterPro" id="IPR032407">
    <property type="entry name" value="MHB"/>
</dbReference>
<reference evidence="1 2" key="1">
    <citation type="journal article" date="2012" name="J. Bacteriol.">
        <title>Genome sequence of Mycobacterium hassiacum DSM 44199, a rare source of heat-stable mycobacterial proteins.</title>
        <authorList>
            <person name="Tiago I."/>
            <person name="Maranha A."/>
            <person name="Mendes V."/>
            <person name="Alarico S."/>
            <person name="Moynihan P.J."/>
            <person name="Clarke A.J."/>
            <person name="Macedo-Ribeiro S."/>
            <person name="Pereira P.J."/>
            <person name="Empadinhas N."/>
        </authorList>
    </citation>
    <scope>NUCLEOTIDE SEQUENCE [LARGE SCALE GENOMIC DNA]</scope>
    <source>
        <strain evidence="2">DSM 44199 / CIP 105218 / JCM 12690 / 3849</strain>
    </source>
</reference>
<keyword evidence="2" id="KW-1185">Reference proteome</keyword>
<dbReference type="GO" id="GO:0020037">
    <property type="term" value="F:heme binding"/>
    <property type="evidence" value="ECO:0007669"/>
    <property type="project" value="InterPro"/>
</dbReference>
<accession>K5BDH9</accession>